<proteinExistence type="predicted"/>
<evidence type="ECO:0000313" key="2">
    <source>
        <dbReference type="EMBL" id="BAD13273.1"/>
    </source>
</evidence>
<sequence length="128" mass="13582">MRDPHVSGSEAPVHGGPSPRNRGWEHHVVPTWRQRGGHAGCHASGHAGCHASGRWTRHAAERTGGLSRPGGHGYLRRGAALAAAARGGERRRREAASGGDVTAARLGGGTVARRLSGDARWRRRERNG</sequence>
<gene>
    <name evidence="3" type="ORF">OSJNBa0002E10.7</name>
    <name evidence="2" type="ORF">OSJNBa0089L03.41</name>
</gene>
<accession>Q6YWM6</accession>
<reference evidence="3" key="2">
    <citation type="submission" date="2004-05" db="EMBL/GenBank/DDBJ databases">
        <title>Oryza sativa nipponbare(GA3) genomic DNA, chromosome 8, BAC clone:OSJNBa0002E10.</title>
        <authorList>
            <person name="Sasaki T."/>
            <person name="Matsumoto T."/>
            <person name="Fujisawa M."/>
        </authorList>
    </citation>
    <scope>NUCLEOTIDE SEQUENCE</scope>
</reference>
<dbReference type="AlphaFoldDB" id="Q6YWM6"/>
<feature type="region of interest" description="Disordered" evidence="1">
    <location>
        <begin position="1"/>
        <end position="25"/>
    </location>
</feature>
<evidence type="ECO:0000313" key="4">
    <source>
        <dbReference type="Proteomes" id="UP000000763"/>
    </source>
</evidence>
<dbReference type="EMBL" id="AP006857">
    <property type="protein sequence ID" value="BAD20165.1"/>
    <property type="molecule type" value="Genomic_DNA"/>
</dbReference>
<name>Q6YWM6_ORYSJ</name>
<reference evidence="4" key="3">
    <citation type="journal article" date="2005" name="Nature">
        <title>The map-based sequence of the rice genome.</title>
        <authorList>
            <consortium name="International rice genome sequencing project (IRGSP)"/>
            <person name="Matsumoto T."/>
            <person name="Wu J."/>
            <person name="Kanamori H."/>
            <person name="Katayose Y."/>
            <person name="Fujisawa M."/>
            <person name="Namiki N."/>
            <person name="Mizuno H."/>
            <person name="Yamamoto K."/>
            <person name="Antonio B.A."/>
            <person name="Baba T."/>
            <person name="Sakata K."/>
            <person name="Nagamura Y."/>
            <person name="Aoki H."/>
            <person name="Arikawa K."/>
            <person name="Arita K."/>
            <person name="Bito T."/>
            <person name="Chiden Y."/>
            <person name="Fujitsuka N."/>
            <person name="Fukunaka R."/>
            <person name="Hamada M."/>
            <person name="Harada C."/>
            <person name="Hayashi A."/>
            <person name="Hijishita S."/>
            <person name="Honda M."/>
            <person name="Hosokawa S."/>
            <person name="Ichikawa Y."/>
            <person name="Idonuma A."/>
            <person name="Iijima M."/>
            <person name="Ikeda M."/>
            <person name="Ikeno M."/>
            <person name="Ito K."/>
            <person name="Ito S."/>
            <person name="Ito T."/>
            <person name="Ito Y."/>
            <person name="Ito Y."/>
            <person name="Iwabuchi A."/>
            <person name="Kamiya K."/>
            <person name="Karasawa W."/>
            <person name="Kurita K."/>
            <person name="Katagiri S."/>
            <person name="Kikuta A."/>
            <person name="Kobayashi H."/>
            <person name="Kobayashi N."/>
            <person name="Machita K."/>
            <person name="Maehara T."/>
            <person name="Masukawa M."/>
            <person name="Mizubayashi T."/>
            <person name="Mukai Y."/>
            <person name="Nagasaki H."/>
            <person name="Nagata Y."/>
            <person name="Naito S."/>
            <person name="Nakashima M."/>
            <person name="Nakama Y."/>
            <person name="Nakamichi Y."/>
            <person name="Nakamura M."/>
            <person name="Meguro A."/>
            <person name="Negishi M."/>
            <person name="Ohta I."/>
            <person name="Ohta T."/>
            <person name="Okamoto M."/>
            <person name="Ono N."/>
            <person name="Saji S."/>
            <person name="Sakaguchi M."/>
            <person name="Sakai K."/>
            <person name="Shibata M."/>
            <person name="Shimokawa T."/>
            <person name="Song J."/>
            <person name="Takazaki Y."/>
            <person name="Terasawa K."/>
            <person name="Tsugane M."/>
            <person name="Tsuji K."/>
            <person name="Ueda S."/>
            <person name="Waki K."/>
            <person name="Yamagata H."/>
            <person name="Yamamoto M."/>
            <person name="Yamamoto S."/>
            <person name="Yamane H."/>
            <person name="Yoshiki S."/>
            <person name="Yoshihara R."/>
            <person name="Yukawa K."/>
            <person name="Zhong H."/>
            <person name="Yano M."/>
            <person name="Yuan Q."/>
            <person name="Ouyang S."/>
            <person name="Liu J."/>
            <person name="Jones K.M."/>
            <person name="Gansberger K."/>
            <person name="Moffat K."/>
            <person name="Hill J."/>
            <person name="Bera J."/>
            <person name="Fadrosh D."/>
            <person name="Jin S."/>
            <person name="Johri S."/>
            <person name="Kim M."/>
            <person name="Overton L."/>
            <person name="Reardon M."/>
            <person name="Tsitrin T."/>
            <person name="Vuong H."/>
            <person name="Weaver B."/>
            <person name="Ciecko A."/>
            <person name="Tallon L."/>
            <person name="Jackson J."/>
            <person name="Pai G."/>
            <person name="Aken S.V."/>
            <person name="Utterback T."/>
            <person name="Reidmuller S."/>
            <person name="Feldblyum T."/>
            <person name="Hsiao J."/>
            <person name="Zismann V."/>
            <person name="Iobst S."/>
            <person name="de Vazeille A.R."/>
            <person name="Buell C.R."/>
            <person name="Ying K."/>
            <person name="Li Y."/>
            <person name="Lu T."/>
            <person name="Huang Y."/>
            <person name="Zhao Q."/>
            <person name="Feng Q."/>
            <person name="Zhang L."/>
            <person name="Zhu J."/>
            <person name="Weng Q."/>
            <person name="Mu J."/>
            <person name="Lu Y."/>
            <person name="Fan D."/>
            <person name="Liu Y."/>
            <person name="Guan J."/>
            <person name="Zhang Y."/>
            <person name="Yu S."/>
            <person name="Liu X."/>
            <person name="Zhang Y."/>
            <person name="Hong G."/>
            <person name="Han B."/>
            <person name="Choisne N."/>
            <person name="Demange N."/>
            <person name="Orjeda G."/>
            <person name="Samain S."/>
            <person name="Cattolico L."/>
            <person name="Pelletier E."/>
            <person name="Couloux A."/>
            <person name="Segurens B."/>
            <person name="Wincker P."/>
            <person name="D'Hont A."/>
            <person name="Scarpelli C."/>
            <person name="Weissenbach J."/>
            <person name="Salanoubat M."/>
            <person name="Quetier F."/>
            <person name="Yu Y."/>
            <person name="Kim H.R."/>
            <person name="Rambo T."/>
            <person name="Currie J."/>
            <person name="Collura K."/>
            <person name="Luo M."/>
            <person name="Yang T."/>
            <person name="Ammiraju J.S.S."/>
            <person name="Engler F."/>
            <person name="Soderlund C."/>
            <person name="Wing R.A."/>
            <person name="Palmer L.E."/>
            <person name="de la Bastide M."/>
            <person name="Spiegel L."/>
            <person name="Nascimento L."/>
            <person name="Zutavern T."/>
            <person name="O'Shaughnessy A."/>
            <person name="Dike S."/>
            <person name="Dedhia N."/>
            <person name="Preston R."/>
            <person name="Balija V."/>
            <person name="McCombie W.R."/>
            <person name="Chow T."/>
            <person name="Chen H."/>
            <person name="Chung M."/>
            <person name="Chen C."/>
            <person name="Shaw J."/>
            <person name="Wu H."/>
            <person name="Hsiao K."/>
            <person name="Chao Y."/>
            <person name="Chu M."/>
            <person name="Cheng C."/>
            <person name="Hour A."/>
            <person name="Lee P."/>
            <person name="Lin S."/>
            <person name="Lin Y."/>
            <person name="Liou J."/>
            <person name="Liu S."/>
            <person name="Hsing Y."/>
            <person name="Raghuvanshi S."/>
            <person name="Mohanty A."/>
            <person name="Bharti A.K."/>
            <person name="Gaur A."/>
            <person name="Gupta V."/>
            <person name="Kumar D."/>
            <person name="Ravi V."/>
            <person name="Vij S."/>
            <person name="Kapur A."/>
            <person name="Khurana P."/>
            <person name="Khurana P."/>
            <person name="Khurana J.P."/>
            <person name="Tyagi A.K."/>
            <person name="Gaikwad K."/>
            <person name="Singh A."/>
            <person name="Dalal V."/>
            <person name="Srivastava S."/>
            <person name="Dixit A."/>
            <person name="Pal A.K."/>
            <person name="Ghazi I.A."/>
            <person name="Yadav M."/>
            <person name="Pandit A."/>
            <person name="Bhargava A."/>
            <person name="Sureshbabu K."/>
            <person name="Batra K."/>
            <person name="Sharma T.R."/>
            <person name="Mohapatra T."/>
            <person name="Singh N.K."/>
            <person name="Messing J."/>
            <person name="Nelson A.B."/>
            <person name="Fuks G."/>
            <person name="Kavchok S."/>
            <person name="Keizer G."/>
            <person name="Linton E."/>
            <person name="Llaca V."/>
            <person name="Song R."/>
            <person name="Tanyolac B."/>
            <person name="Young S."/>
            <person name="Ho-Il K."/>
            <person name="Hahn J.H."/>
            <person name="Sangsakoo G."/>
            <person name="Vanavichit A."/>
            <person name="de Mattos Luiz.A.T."/>
            <person name="Zimmer P.D."/>
            <person name="Malone G."/>
            <person name="Dellagostin O."/>
            <person name="de Oliveira A.C."/>
            <person name="Bevan M."/>
            <person name="Bancroft I."/>
            <person name="Minx P."/>
            <person name="Cordum H."/>
            <person name="Wilson R."/>
            <person name="Cheng Z."/>
            <person name="Jin W."/>
            <person name="Jiang J."/>
            <person name="Leong S.A."/>
            <person name="Iwama H."/>
            <person name="Gojobori T."/>
            <person name="Itoh T."/>
            <person name="Niimura Y."/>
            <person name="Fujii Y."/>
            <person name="Habara T."/>
            <person name="Sakai H."/>
            <person name="Sato Y."/>
            <person name="Wilson G."/>
            <person name="Kumar K."/>
            <person name="McCouch S."/>
            <person name="Juretic N."/>
            <person name="Hoen D."/>
            <person name="Wright S."/>
            <person name="Bruskiewich R."/>
            <person name="Bureau T."/>
            <person name="Miyao A."/>
            <person name="Hirochika H."/>
            <person name="Nishikawa T."/>
            <person name="Kadowaki K."/>
            <person name="Sugiura M."/>
            <person name="Burr B."/>
            <person name="Sasaki T."/>
        </authorList>
    </citation>
    <scope>NUCLEOTIDE SEQUENCE [LARGE SCALE GENOMIC DNA]</scope>
    <source>
        <strain evidence="4">cv. Nipponbare</strain>
    </source>
</reference>
<reference evidence="4" key="4">
    <citation type="journal article" date="2008" name="Nucleic Acids Res.">
        <title>The rice annotation project database (RAP-DB): 2008 update.</title>
        <authorList>
            <consortium name="The rice annotation project (RAP)"/>
        </authorList>
    </citation>
    <scope>GENOME REANNOTATION</scope>
    <source>
        <strain evidence="4">cv. Nipponbare</strain>
    </source>
</reference>
<feature type="region of interest" description="Disordered" evidence="1">
    <location>
        <begin position="84"/>
        <end position="109"/>
    </location>
</feature>
<dbReference type="Proteomes" id="UP000000763">
    <property type="component" value="Chromosome 8"/>
</dbReference>
<organism evidence="2 4">
    <name type="scientific">Oryza sativa subsp. japonica</name>
    <name type="common">Rice</name>
    <dbReference type="NCBI Taxonomy" id="39947"/>
    <lineage>
        <taxon>Eukaryota</taxon>
        <taxon>Viridiplantae</taxon>
        <taxon>Streptophyta</taxon>
        <taxon>Embryophyta</taxon>
        <taxon>Tracheophyta</taxon>
        <taxon>Spermatophyta</taxon>
        <taxon>Magnoliopsida</taxon>
        <taxon>Liliopsida</taxon>
        <taxon>Poales</taxon>
        <taxon>Poaceae</taxon>
        <taxon>BOP clade</taxon>
        <taxon>Oryzoideae</taxon>
        <taxon>Oryzeae</taxon>
        <taxon>Oryzinae</taxon>
        <taxon>Oryza</taxon>
        <taxon>Oryza sativa</taxon>
    </lineage>
</organism>
<evidence type="ECO:0000313" key="3">
    <source>
        <dbReference type="EMBL" id="BAD20165.1"/>
    </source>
</evidence>
<evidence type="ECO:0000256" key="1">
    <source>
        <dbReference type="SAM" id="MobiDB-lite"/>
    </source>
</evidence>
<protein>
    <submittedName>
        <fullName evidence="2">Uncharacterized protein</fullName>
    </submittedName>
</protein>
<reference evidence="2" key="1">
    <citation type="submission" date="2002-09" db="EMBL/GenBank/DDBJ databases">
        <title>Oryza sativa nipponbare(GA3) genomic DNA, chromosome 8, BAC clone:OSJNBa0089L03.</title>
        <authorList>
            <person name="Sasaki T."/>
            <person name="Matsumoto T."/>
            <person name="Katayose Y."/>
        </authorList>
    </citation>
    <scope>NUCLEOTIDE SEQUENCE</scope>
</reference>
<dbReference type="EMBL" id="AP005754">
    <property type="protein sequence ID" value="BAD13273.1"/>
    <property type="molecule type" value="Genomic_DNA"/>
</dbReference>